<evidence type="ECO:0000313" key="3">
    <source>
        <dbReference type="Proteomes" id="UP000033867"/>
    </source>
</evidence>
<dbReference type="Pfam" id="PF13302">
    <property type="entry name" value="Acetyltransf_3"/>
    <property type="match status" value="1"/>
</dbReference>
<dbReference type="Gene3D" id="3.40.630.30">
    <property type="match status" value="1"/>
</dbReference>
<dbReference type="InterPro" id="IPR000182">
    <property type="entry name" value="GNAT_dom"/>
</dbReference>
<proteinExistence type="predicted"/>
<organism evidence="2 3">
    <name type="scientific">Candidatus Magasanikbacteria bacterium GW2011_GWE2_42_7</name>
    <dbReference type="NCBI Taxonomy" id="1619052"/>
    <lineage>
        <taxon>Bacteria</taxon>
        <taxon>Candidatus Magasanikiibacteriota</taxon>
    </lineage>
</organism>
<reference evidence="2 3" key="1">
    <citation type="journal article" date="2015" name="Nature">
        <title>rRNA introns, odd ribosomes, and small enigmatic genomes across a large radiation of phyla.</title>
        <authorList>
            <person name="Brown C.T."/>
            <person name="Hug L.A."/>
            <person name="Thomas B.C."/>
            <person name="Sharon I."/>
            <person name="Castelle C.J."/>
            <person name="Singh A."/>
            <person name="Wilkins M.J."/>
            <person name="Williams K.H."/>
            <person name="Banfield J.F."/>
        </authorList>
    </citation>
    <scope>NUCLEOTIDE SEQUENCE [LARGE SCALE GENOMIC DNA]</scope>
</reference>
<comment type="caution">
    <text evidence="2">The sequence shown here is derived from an EMBL/GenBank/DDBJ whole genome shotgun (WGS) entry which is preliminary data.</text>
</comment>
<feature type="domain" description="N-acetyltransferase" evidence="1">
    <location>
        <begin position="25"/>
        <end position="172"/>
    </location>
</feature>
<dbReference type="AlphaFoldDB" id="A0A0G1EC85"/>
<evidence type="ECO:0000313" key="2">
    <source>
        <dbReference type="EMBL" id="KKS72213.1"/>
    </source>
</evidence>
<dbReference type="EMBL" id="LCEK01000012">
    <property type="protein sequence ID" value="KKS72213.1"/>
    <property type="molecule type" value="Genomic_DNA"/>
</dbReference>
<sequence>MKLVLPNAQYKDSFLEAMRKHKASGEADGLFDEHTEQWFEERFDDWLETLAMYRSGHDLPEDKVQSTQWWVIKNGKWLGRVSLRHELNEHLMHYGGHLGYYLIPEARGKGVGTWAVQQVLEEAKKLGLKKLLVTCDTHNIVSQKVIQKFGGVHQDTIDSVEHNAPLMRWWIDLSKLAS</sequence>
<gene>
    <name evidence="2" type="ORF">UV42_C0012G0040</name>
</gene>
<dbReference type="GO" id="GO:0016747">
    <property type="term" value="F:acyltransferase activity, transferring groups other than amino-acyl groups"/>
    <property type="evidence" value="ECO:0007669"/>
    <property type="project" value="InterPro"/>
</dbReference>
<dbReference type="CDD" id="cd04301">
    <property type="entry name" value="NAT_SF"/>
    <property type="match status" value="1"/>
</dbReference>
<accession>A0A0G1EC85</accession>
<dbReference type="PROSITE" id="PS51186">
    <property type="entry name" value="GNAT"/>
    <property type="match status" value="1"/>
</dbReference>
<dbReference type="SUPFAM" id="SSF55729">
    <property type="entry name" value="Acyl-CoA N-acyltransferases (Nat)"/>
    <property type="match status" value="1"/>
</dbReference>
<name>A0A0G1EC85_9BACT</name>
<dbReference type="PANTHER" id="PTHR39173:SF1">
    <property type="entry name" value="ACETYLTRANSFERASE"/>
    <property type="match status" value="1"/>
</dbReference>
<dbReference type="PANTHER" id="PTHR39173">
    <property type="entry name" value="ACETYLTRANSFERASE"/>
    <property type="match status" value="1"/>
</dbReference>
<dbReference type="InterPro" id="IPR016181">
    <property type="entry name" value="Acyl_CoA_acyltransferase"/>
</dbReference>
<evidence type="ECO:0000259" key="1">
    <source>
        <dbReference type="PROSITE" id="PS51186"/>
    </source>
</evidence>
<dbReference type="Proteomes" id="UP000033867">
    <property type="component" value="Unassembled WGS sequence"/>
</dbReference>
<protein>
    <recommendedName>
        <fullName evidence="1">N-acetyltransferase domain-containing protein</fullName>
    </recommendedName>
</protein>